<evidence type="ECO:0000313" key="3">
    <source>
        <dbReference type="Proteomes" id="UP000664203"/>
    </source>
</evidence>
<dbReference type="OrthoDB" id="5312960at2759"/>
<dbReference type="InterPro" id="IPR038883">
    <property type="entry name" value="AN11006-like"/>
</dbReference>
<dbReference type="Proteomes" id="UP000664203">
    <property type="component" value="Unassembled WGS sequence"/>
</dbReference>
<protein>
    <recommendedName>
        <fullName evidence="1">DUF7730 domain-containing protein</fullName>
    </recommendedName>
</protein>
<dbReference type="Pfam" id="PF24864">
    <property type="entry name" value="DUF7730"/>
    <property type="match status" value="1"/>
</dbReference>
<evidence type="ECO:0000259" key="1">
    <source>
        <dbReference type="Pfam" id="PF24864"/>
    </source>
</evidence>
<gene>
    <name evidence="2" type="ORF">ALECFALPRED_001233</name>
</gene>
<dbReference type="PANTHER" id="PTHR42085:SF2">
    <property type="entry name" value="F-BOX DOMAIN-CONTAINING PROTEIN"/>
    <property type="match status" value="1"/>
</dbReference>
<evidence type="ECO:0000313" key="2">
    <source>
        <dbReference type="EMBL" id="CAF9943775.1"/>
    </source>
</evidence>
<name>A0A8H3PLH6_9LECA</name>
<dbReference type="PANTHER" id="PTHR42085">
    <property type="entry name" value="F-BOX DOMAIN-CONTAINING PROTEIN"/>
    <property type="match status" value="1"/>
</dbReference>
<comment type="caution">
    <text evidence="2">The sequence shown here is derived from an EMBL/GenBank/DDBJ whole genome shotgun (WGS) entry which is preliminary data.</text>
</comment>
<proteinExistence type="predicted"/>
<organism evidence="2 3">
    <name type="scientific">Alectoria fallacina</name>
    <dbReference type="NCBI Taxonomy" id="1903189"/>
    <lineage>
        <taxon>Eukaryota</taxon>
        <taxon>Fungi</taxon>
        <taxon>Dikarya</taxon>
        <taxon>Ascomycota</taxon>
        <taxon>Pezizomycotina</taxon>
        <taxon>Lecanoromycetes</taxon>
        <taxon>OSLEUM clade</taxon>
        <taxon>Lecanoromycetidae</taxon>
        <taxon>Lecanorales</taxon>
        <taxon>Lecanorineae</taxon>
        <taxon>Parmeliaceae</taxon>
        <taxon>Alectoria</taxon>
    </lineage>
</organism>
<accession>A0A8H3PLH6</accession>
<dbReference type="AlphaFoldDB" id="A0A8H3PLH6"/>
<keyword evidence="3" id="KW-1185">Reference proteome</keyword>
<dbReference type="InterPro" id="IPR056632">
    <property type="entry name" value="DUF7730"/>
</dbReference>
<dbReference type="EMBL" id="CAJPDR010001266">
    <property type="protein sequence ID" value="CAF9943775.1"/>
    <property type="molecule type" value="Genomic_DNA"/>
</dbReference>
<reference evidence="2" key="1">
    <citation type="submission" date="2021-03" db="EMBL/GenBank/DDBJ databases">
        <authorList>
            <person name="Tagirdzhanova G."/>
        </authorList>
    </citation>
    <scope>NUCLEOTIDE SEQUENCE</scope>
</reference>
<feature type="domain" description="DUF7730" evidence="1">
    <location>
        <begin position="31"/>
        <end position="160"/>
    </location>
</feature>
<sequence length="295" mass="33871">MAQSPNHKHVPRLLPVIAVSDYERQQPVGYFSLPLEIRNMIMELVLVPGQVFVGDYNHIKRDHKSSVLQGTLYRMIKTDSKHSGRDSKSTRVRHPPGFQLLATCKQACAEGHAVFYTSNVFFMAPGPLENTHRCLKALKPQLRAMIRKVGITMSLIDLTPSVFEQVHHEMRVRYGNNIVVRPSLVQGTRWSELVEKQLRDIWKEKLDYILTHFRNVKLLRIVVPEDSRESQAEDLAEPSALFEEMGDTIYEGPKIRNALWRATKCVREDVEDMVSNDGWKALKGMVKKGAYETNY</sequence>